<feature type="chain" id="PRO_5037663799" description="alpha-L-rhamnosidase" evidence="4">
    <location>
        <begin position="19"/>
        <end position="1268"/>
    </location>
</feature>
<dbReference type="Gene3D" id="2.60.120.260">
    <property type="entry name" value="Galactose-binding domain-like"/>
    <property type="match status" value="2"/>
</dbReference>
<protein>
    <recommendedName>
        <fullName evidence="2">alpha-L-rhamnosidase</fullName>
        <ecNumber evidence="2">3.2.1.40</ecNumber>
    </recommendedName>
</protein>
<dbReference type="EC" id="3.2.1.40" evidence="2"/>
<dbReference type="InterPro" id="IPR035396">
    <property type="entry name" value="Bac_rhamnosid6H"/>
</dbReference>
<evidence type="ECO:0000256" key="3">
    <source>
        <dbReference type="ARBA" id="ARBA00022801"/>
    </source>
</evidence>
<feature type="domain" description="Alpha-L-rhamnosidase concanavalin-like" evidence="5">
    <location>
        <begin position="355"/>
        <end position="451"/>
    </location>
</feature>
<sequence>MKLYLFIALLLTGLCATAQVQVVQLRCEMLENPLGIDATTPRLSWQLTSRERDVKQVAYEITVASTPQKLAAGVGDVWQSGKINSDQSVLVPYAGKALSSRTACYWKVKVYTNKGTAVSAEKAYWTMGLLKPADWKGRWIGYDKAFAWDSVTQWSRLSARYVGTTFRHTKKIKKAVAYVAGLGLYELYINGKKTGNQVLSPAPTDYRKSVLYNTYDVTDQLQQQKEEILVALGNGRYFTMRQNYKTQKINTFGYPKLLFQLELTYADGTTETVVSDDKWKLNGDGPVRSNNEYDGEEYDARKELTGKRSLATADAAAGWQPAQLVSAPQGILKAQMMAPMKVMKTIAPVSIKPSANGYILDMGQNFAGWLQMRVKGKQGETVELHFAESLKADGTLYTANLRDARATHSYTLKGQGTEVWHPAFVYQGFRYAEIIGYPGKPTVLDFEGQLVFDALETTGTLETADATVNTIFRNAWWGIASNYKGMPVDCPQRNERQPWLGDRATGALGESFLFNNAALYSKWLDDIEEAQTAEGAIPDVAPAFWNYYSDNVTWPGTYILVAQMLYHQYGDKQSIVKHYPSMKKWMSYMQSRYMKNYLVTKDKYGDWCVPPESLELIRSRDSLRNTNGTLIATAYYYQLLQYMQEFARLSGKTEDVAAYSTLAGQIKQAFNDRFYNKQKKCYDNNTVTANLLPLYFGMVPADQQEVVFNSIYAKIRIENHMHVSTGVIGIQWLMRGLTRFDRADIAYTLASNTSYPSWGYMAANGATTIWELWNGNTANPQMNSQNHVMLLGDLLTWLYESVAGIRSDDTDIAFHKIVMKPENITGLPFARGTYQSPYGLIESDWKRENGKFSWQITIPANTSAEIYIPALEEQYVTEGGKPAAKVAGIQFLRKEGRTLVHRVASGKYSFTAVEPFKKGIVVDEFIFNRAPFPESHASTIAETPAGLIVSWFGGTKEANKDVEIYVSRLDKGKTMWTTPVSVANGVQNDSVRVSSYNPVLYQVPGGDLLLFYKLGAKVSSWKGWMMRSKDHGITWGKPEALPEGILGPIKNKPVQVGDVLICPSSTEGNGWKVHFEMTKDEGRTWTKTEPINDGKTIQAIQPSILEYADGRLQILCRTQSRNVGEAWSSDGGKTWSAMTLSGLPNNNSGTDAVSLKDGRQLIVYNHVKPAPELPRGKGGRTPLNVALSKDGKTWYASLLLEDSPVSQYSYPSVIQGADGMIHIVYTWRRERVKYVKVDPAQLEMKEIVNEQWPGSTAAAAKGASNEEP</sequence>
<dbReference type="SUPFAM" id="SSF48208">
    <property type="entry name" value="Six-hairpin glycosidases"/>
    <property type="match status" value="1"/>
</dbReference>
<organism evidence="10 11">
    <name type="scientific">Filimonas zeae</name>
    <dbReference type="NCBI Taxonomy" id="1737353"/>
    <lineage>
        <taxon>Bacteria</taxon>
        <taxon>Pseudomonadati</taxon>
        <taxon>Bacteroidota</taxon>
        <taxon>Chitinophagia</taxon>
        <taxon>Chitinophagales</taxon>
        <taxon>Chitinophagaceae</taxon>
        <taxon>Filimonas</taxon>
    </lineage>
</organism>
<evidence type="ECO:0000259" key="6">
    <source>
        <dbReference type="Pfam" id="PF08531"/>
    </source>
</evidence>
<keyword evidence="11" id="KW-1185">Reference proteome</keyword>
<dbReference type="Gene3D" id="2.60.40.10">
    <property type="entry name" value="Immunoglobulins"/>
    <property type="match status" value="1"/>
</dbReference>
<dbReference type="RefSeq" id="WP_188950714.1">
    <property type="nucleotide sequence ID" value="NZ_BMIB01000001.1"/>
</dbReference>
<dbReference type="Pfam" id="PF25788">
    <property type="entry name" value="Ig_Rha78A_N"/>
    <property type="match status" value="1"/>
</dbReference>
<dbReference type="InterPro" id="IPR008928">
    <property type="entry name" value="6-hairpin_glycosidase_sf"/>
</dbReference>
<dbReference type="InterPro" id="IPR013737">
    <property type="entry name" value="Bac_rhamnosid_N"/>
</dbReference>
<dbReference type="PANTHER" id="PTHR33307">
    <property type="entry name" value="ALPHA-RHAMNOSIDASE (EUROFUNG)"/>
    <property type="match status" value="1"/>
</dbReference>
<evidence type="ECO:0000256" key="1">
    <source>
        <dbReference type="ARBA" id="ARBA00001445"/>
    </source>
</evidence>
<dbReference type="Gene3D" id="2.60.420.10">
    <property type="entry name" value="Maltose phosphorylase, domain 3"/>
    <property type="match status" value="1"/>
</dbReference>
<feature type="domain" description="Bacterial alpha-L-rhamnosidase N-terminal" evidence="6">
    <location>
        <begin position="170"/>
        <end position="343"/>
    </location>
</feature>
<dbReference type="InterPro" id="IPR008902">
    <property type="entry name" value="Rhamnosid_concanavalin"/>
</dbReference>
<dbReference type="Gene3D" id="1.50.10.10">
    <property type="match status" value="1"/>
</dbReference>
<dbReference type="InterPro" id="IPR013783">
    <property type="entry name" value="Ig-like_fold"/>
</dbReference>
<evidence type="ECO:0000259" key="7">
    <source>
        <dbReference type="Pfam" id="PF13088"/>
    </source>
</evidence>
<evidence type="ECO:0000313" key="11">
    <source>
        <dbReference type="Proteomes" id="UP000627292"/>
    </source>
</evidence>
<evidence type="ECO:0000313" key="10">
    <source>
        <dbReference type="EMBL" id="GGH60453.1"/>
    </source>
</evidence>
<reference evidence="10" key="2">
    <citation type="submission" date="2020-09" db="EMBL/GenBank/DDBJ databases">
        <authorList>
            <person name="Sun Q."/>
            <person name="Zhou Y."/>
        </authorList>
    </citation>
    <scope>NUCLEOTIDE SEQUENCE</scope>
    <source>
        <strain evidence="10">CGMCC 1.15290</strain>
    </source>
</reference>
<dbReference type="InterPro" id="IPR012341">
    <property type="entry name" value="6hp_glycosidase-like_sf"/>
</dbReference>
<keyword evidence="3" id="KW-0378">Hydrolase</keyword>
<evidence type="ECO:0000256" key="4">
    <source>
        <dbReference type="SAM" id="SignalP"/>
    </source>
</evidence>
<dbReference type="Pfam" id="PF08531">
    <property type="entry name" value="Bac_rhamnosid_N"/>
    <property type="match status" value="1"/>
</dbReference>
<dbReference type="InterPro" id="IPR011040">
    <property type="entry name" value="Sialidase"/>
</dbReference>
<comment type="caution">
    <text evidence="10">The sequence shown here is derived from an EMBL/GenBank/DDBJ whole genome shotgun (WGS) entry which is preliminary data.</text>
</comment>
<dbReference type="GO" id="GO:0005975">
    <property type="term" value="P:carbohydrate metabolic process"/>
    <property type="evidence" value="ECO:0007669"/>
    <property type="project" value="InterPro"/>
</dbReference>
<evidence type="ECO:0000256" key="2">
    <source>
        <dbReference type="ARBA" id="ARBA00012652"/>
    </source>
</evidence>
<dbReference type="PANTHER" id="PTHR33307:SF6">
    <property type="entry name" value="ALPHA-RHAMNOSIDASE (EUROFUNG)-RELATED"/>
    <property type="match status" value="1"/>
</dbReference>
<gene>
    <name evidence="10" type="ORF">GCM10011379_08330</name>
</gene>
<feature type="domain" description="Alpha-L-rhamnosidase six-hairpin glycosidase" evidence="8">
    <location>
        <begin position="457"/>
        <end position="802"/>
    </location>
</feature>
<dbReference type="InterPro" id="IPR016007">
    <property type="entry name" value="Alpha_rhamnosid"/>
</dbReference>
<keyword evidence="4" id="KW-0732">Signal</keyword>
<dbReference type="CDD" id="cd15482">
    <property type="entry name" value="Sialidase_non-viral"/>
    <property type="match status" value="1"/>
</dbReference>
<evidence type="ECO:0000259" key="9">
    <source>
        <dbReference type="Pfam" id="PF17390"/>
    </source>
</evidence>
<dbReference type="AlphaFoldDB" id="A0A917IQB3"/>
<reference evidence="10" key="1">
    <citation type="journal article" date="2014" name="Int. J. Syst. Evol. Microbiol.">
        <title>Complete genome sequence of Corynebacterium casei LMG S-19264T (=DSM 44701T), isolated from a smear-ripened cheese.</title>
        <authorList>
            <consortium name="US DOE Joint Genome Institute (JGI-PGF)"/>
            <person name="Walter F."/>
            <person name="Albersmeier A."/>
            <person name="Kalinowski J."/>
            <person name="Ruckert C."/>
        </authorList>
    </citation>
    <scope>NUCLEOTIDE SEQUENCE</scope>
    <source>
        <strain evidence="10">CGMCC 1.15290</strain>
    </source>
</reference>
<name>A0A917IQB3_9BACT</name>
<comment type="catalytic activity">
    <reaction evidence="1">
        <text>Hydrolysis of terminal non-reducing alpha-L-rhamnose residues in alpha-L-rhamnosides.</text>
        <dbReference type="EC" id="3.2.1.40"/>
    </reaction>
</comment>
<dbReference type="Pfam" id="PF17389">
    <property type="entry name" value="Bac_rhamnosid6H"/>
    <property type="match status" value="1"/>
</dbReference>
<feature type="domain" description="Sialidase" evidence="7">
    <location>
        <begin position="947"/>
        <end position="1223"/>
    </location>
</feature>
<dbReference type="SUPFAM" id="SSF50939">
    <property type="entry name" value="Sialidases"/>
    <property type="match status" value="1"/>
</dbReference>
<feature type="signal peptide" evidence="4">
    <location>
        <begin position="1"/>
        <end position="18"/>
    </location>
</feature>
<dbReference type="Pfam" id="PF05592">
    <property type="entry name" value="Bac_rhamnosid"/>
    <property type="match status" value="1"/>
</dbReference>
<dbReference type="InterPro" id="IPR035398">
    <property type="entry name" value="Bac_rhamnosid_C"/>
</dbReference>
<evidence type="ECO:0000259" key="5">
    <source>
        <dbReference type="Pfam" id="PF05592"/>
    </source>
</evidence>
<evidence type="ECO:0000259" key="8">
    <source>
        <dbReference type="Pfam" id="PF17389"/>
    </source>
</evidence>
<feature type="domain" description="Alpha-L-rhamnosidase C-terminal" evidence="9">
    <location>
        <begin position="804"/>
        <end position="880"/>
    </location>
</feature>
<dbReference type="Pfam" id="PF17390">
    <property type="entry name" value="Bac_rhamnosid_C"/>
    <property type="match status" value="1"/>
</dbReference>
<dbReference type="Pfam" id="PF13088">
    <property type="entry name" value="BNR_2"/>
    <property type="match status" value="1"/>
</dbReference>
<proteinExistence type="predicted"/>
<dbReference type="Gene3D" id="2.120.10.10">
    <property type="match status" value="1"/>
</dbReference>
<accession>A0A917IQB3</accession>
<dbReference type="InterPro" id="IPR036278">
    <property type="entry name" value="Sialidase_sf"/>
</dbReference>
<dbReference type="EMBL" id="BMIB01000001">
    <property type="protein sequence ID" value="GGH60453.1"/>
    <property type="molecule type" value="Genomic_DNA"/>
</dbReference>
<dbReference type="GO" id="GO:0030596">
    <property type="term" value="F:alpha-L-rhamnosidase activity"/>
    <property type="evidence" value="ECO:0007669"/>
    <property type="project" value="UniProtKB-EC"/>
</dbReference>
<dbReference type="Proteomes" id="UP000627292">
    <property type="component" value="Unassembled WGS sequence"/>
</dbReference>